<sequence length="59" mass="5987">VKRFVCVFVFVAMFAFSGCATTGGLGGSSSGSAGGSKSTLTDADFKRMGVEKGSYGNSY</sequence>
<protein>
    <submittedName>
        <fullName evidence="1">Uncharacterized protein</fullName>
    </submittedName>
</protein>
<name>A0A382T0V8_9ZZZZ</name>
<dbReference type="EMBL" id="UINC01132817">
    <property type="protein sequence ID" value="SVD15365.1"/>
    <property type="molecule type" value="Genomic_DNA"/>
</dbReference>
<evidence type="ECO:0000313" key="1">
    <source>
        <dbReference type="EMBL" id="SVD15365.1"/>
    </source>
</evidence>
<dbReference type="AlphaFoldDB" id="A0A382T0V8"/>
<gene>
    <name evidence="1" type="ORF">METZ01_LOCUS368219</name>
</gene>
<proteinExistence type="predicted"/>
<accession>A0A382T0V8</accession>
<reference evidence="1" key="1">
    <citation type="submission" date="2018-05" db="EMBL/GenBank/DDBJ databases">
        <authorList>
            <person name="Lanie J.A."/>
            <person name="Ng W.-L."/>
            <person name="Kazmierczak K.M."/>
            <person name="Andrzejewski T.M."/>
            <person name="Davidsen T.M."/>
            <person name="Wayne K.J."/>
            <person name="Tettelin H."/>
            <person name="Glass J.I."/>
            <person name="Rusch D."/>
            <person name="Podicherti R."/>
            <person name="Tsui H.-C.T."/>
            <person name="Winkler M.E."/>
        </authorList>
    </citation>
    <scope>NUCLEOTIDE SEQUENCE</scope>
</reference>
<feature type="non-terminal residue" evidence="1">
    <location>
        <position position="1"/>
    </location>
</feature>
<organism evidence="1">
    <name type="scientific">marine metagenome</name>
    <dbReference type="NCBI Taxonomy" id="408172"/>
    <lineage>
        <taxon>unclassified sequences</taxon>
        <taxon>metagenomes</taxon>
        <taxon>ecological metagenomes</taxon>
    </lineage>
</organism>